<dbReference type="EMBL" id="JAUDFV010000158">
    <property type="protein sequence ID" value="KAL2713246.1"/>
    <property type="molecule type" value="Genomic_DNA"/>
</dbReference>
<evidence type="ECO:0000313" key="3">
    <source>
        <dbReference type="Proteomes" id="UP001607302"/>
    </source>
</evidence>
<proteinExistence type="predicted"/>
<protein>
    <submittedName>
        <fullName evidence="2">Uncharacterized protein</fullName>
    </submittedName>
</protein>
<sequence length="105" mass="12389">MVSILYKKKKKIELLDHTEVLVIDELENLNIKDQKEEKKKKRSKREEEASLRTLGPWAYAERPRDRIGPIRTCTAQEKEIPTTCRLFSSMKVGTDEEKQKEDKEN</sequence>
<dbReference type="Proteomes" id="UP001607302">
    <property type="component" value="Unassembled WGS sequence"/>
</dbReference>
<organism evidence="2 3">
    <name type="scientific">Vespula squamosa</name>
    <name type="common">Southern yellow jacket</name>
    <name type="synonym">Wasp</name>
    <dbReference type="NCBI Taxonomy" id="30214"/>
    <lineage>
        <taxon>Eukaryota</taxon>
        <taxon>Metazoa</taxon>
        <taxon>Ecdysozoa</taxon>
        <taxon>Arthropoda</taxon>
        <taxon>Hexapoda</taxon>
        <taxon>Insecta</taxon>
        <taxon>Pterygota</taxon>
        <taxon>Neoptera</taxon>
        <taxon>Endopterygota</taxon>
        <taxon>Hymenoptera</taxon>
        <taxon>Apocrita</taxon>
        <taxon>Aculeata</taxon>
        <taxon>Vespoidea</taxon>
        <taxon>Vespidae</taxon>
        <taxon>Vespinae</taxon>
        <taxon>Vespula</taxon>
    </lineage>
</organism>
<reference evidence="2 3" key="1">
    <citation type="journal article" date="2024" name="Ann. Entomol. Soc. Am.">
        <title>Genomic analyses of the southern and eastern yellowjacket wasps (Hymenoptera: Vespidae) reveal evolutionary signatures of social life.</title>
        <authorList>
            <person name="Catto M.A."/>
            <person name="Caine P.B."/>
            <person name="Orr S.E."/>
            <person name="Hunt B.G."/>
            <person name="Goodisman M.A.D."/>
        </authorList>
    </citation>
    <scope>NUCLEOTIDE SEQUENCE [LARGE SCALE GENOMIC DNA]</scope>
    <source>
        <strain evidence="2">233</strain>
        <tissue evidence="2">Head and thorax</tissue>
    </source>
</reference>
<evidence type="ECO:0000313" key="2">
    <source>
        <dbReference type="EMBL" id="KAL2713246.1"/>
    </source>
</evidence>
<feature type="region of interest" description="Disordered" evidence="1">
    <location>
        <begin position="33"/>
        <end position="53"/>
    </location>
</feature>
<accession>A0ABD1ZY08</accession>
<keyword evidence="3" id="KW-1185">Reference proteome</keyword>
<dbReference type="AlphaFoldDB" id="A0ABD1ZY08"/>
<feature type="region of interest" description="Disordered" evidence="1">
    <location>
        <begin position="86"/>
        <end position="105"/>
    </location>
</feature>
<evidence type="ECO:0000256" key="1">
    <source>
        <dbReference type="SAM" id="MobiDB-lite"/>
    </source>
</evidence>
<gene>
    <name evidence="2" type="ORF">V1478_016944</name>
</gene>
<name>A0ABD1ZY08_VESSQ</name>
<feature type="compositionally biased region" description="Basic and acidic residues" evidence="1">
    <location>
        <begin position="93"/>
        <end position="105"/>
    </location>
</feature>
<comment type="caution">
    <text evidence="2">The sequence shown here is derived from an EMBL/GenBank/DDBJ whole genome shotgun (WGS) entry which is preliminary data.</text>
</comment>